<feature type="domain" description="HNH nuclease" evidence="1">
    <location>
        <begin position="13"/>
        <end position="75"/>
    </location>
</feature>
<keyword evidence="2" id="KW-0255">Endonuclease</keyword>
<dbReference type="PANTHER" id="PTHR33877">
    <property type="entry name" value="SLL1193 PROTEIN"/>
    <property type="match status" value="1"/>
</dbReference>
<dbReference type="Gene3D" id="1.10.30.50">
    <property type="match status" value="1"/>
</dbReference>
<dbReference type="InterPro" id="IPR052892">
    <property type="entry name" value="NA-targeting_endonuclease"/>
</dbReference>
<dbReference type="InterPro" id="IPR002711">
    <property type="entry name" value="HNH"/>
</dbReference>
<dbReference type="PANTHER" id="PTHR33877:SF2">
    <property type="entry name" value="OS07G0170200 PROTEIN"/>
    <property type="match status" value="1"/>
</dbReference>
<proteinExistence type="predicted"/>
<keyword evidence="2" id="KW-0378">Hydrolase</keyword>
<organism evidence="2 3">
    <name type="scientific">Salinarimonas soli</name>
    <dbReference type="NCBI Taxonomy" id="1638099"/>
    <lineage>
        <taxon>Bacteria</taxon>
        <taxon>Pseudomonadati</taxon>
        <taxon>Pseudomonadota</taxon>
        <taxon>Alphaproteobacteria</taxon>
        <taxon>Hyphomicrobiales</taxon>
        <taxon>Salinarimonadaceae</taxon>
        <taxon>Salinarimonas</taxon>
    </lineage>
</organism>
<reference evidence="2 3" key="1">
    <citation type="submission" date="2019-09" db="EMBL/GenBank/DDBJ databases">
        <title>Salinarimonas rosea gen. nov., sp. nov., a new member of the a-2 subgroup of the Proteobacteria.</title>
        <authorList>
            <person name="Liu J."/>
        </authorList>
    </citation>
    <scope>NUCLEOTIDE SEQUENCE [LARGE SCALE GENOMIC DNA]</scope>
    <source>
        <strain evidence="2 3">BN140002</strain>
    </source>
</reference>
<dbReference type="OrthoDB" id="64523at2"/>
<dbReference type="Pfam" id="PF01844">
    <property type="entry name" value="HNH"/>
    <property type="match status" value="1"/>
</dbReference>
<accession>A0A5B2V6B9</accession>
<dbReference type="AlphaFoldDB" id="A0A5B2V6B9"/>
<dbReference type="CDD" id="cd00085">
    <property type="entry name" value="HNHc"/>
    <property type="match status" value="1"/>
</dbReference>
<gene>
    <name evidence="2" type="ORF">F0L46_24445</name>
</gene>
<name>A0A5B2V6B9_9HYPH</name>
<protein>
    <submittedName>
        <fullName evidence="2">HNH endonuclease</fullName>
    </submittedName>
</protein>
<keyword evidence="2" id="KW-0540">Nuclease</keyword>
<keyword evidence="3" id="KW-1185">Reference proteome</keyword>
<reference evidence="2 3" key="2">
    <citation type="submission" date="2019-09" db="EMBL/GenBank/DDBJ databases">
        <authorList>
            <person name="Jin C."/>
        </authorList>
    </citation>
    <scope>NUCLEOTIDE SEQUENCE [LARGE SCALE GENOMIC DNA]</scope>
    <source>
        <strain evidence="2 3">BN140002</strain>
    </source>
</reference>
<evidence type="ECO:0000313" key="2">
    <source>
        <dbReference type="EMBL" id="KAA2234125.1"/>
    </source>
</evidence>
<dbReference type="GO" id="GO:0008270">
    <property type="term" value="F:zinc ion binding"/>
    <property type="evidence" value="ECO:0007669"/>
    <property type="project" value="InterPro"/>
</dbReference>
<dbReference type="EMBL" id="VUOA01000052">
    <property type="protein sequence ID" value="KAA2234125.1"/>
    <property type="molecule type" value="Genomic_DNA"/>
</dbReference>
<dbReference type="GO" id="GO:0004519">
    <property type="term" value="F:endonuclease activity"/>
    <property type="evidence" value="ECO:0007669"/>
    <property type="project" value="UniProtKB-KW"/>
</dbReference>
<dbReference type="InterPro" id="IPR003615">
    <property type="entry name" value="HNH_nuc"/>
</dbReference>
<comment type="caution">
    <text evidence="2">The sequence shown here is derived from an EMBL/GenBank/DDBJ whole genome shotgun (WGS) entry which is preliminary data.</text>
</comment>
<evidence type="ECO:0000313" key="3">
    <source>
        <dbReference type="Proteomes" id="UP000323142"/>
    </source>
</evidence>
<dbReference type="SMART" id="SM00507">
    <property type="entry name" value="HNHc"/>
    <property type="match status" value="1"/>
</dbReference>
<dbReference type="Proteomes" id="UP000323142">
    <property type="component" value="Unassembled WGS sequence"/>
</dbReference>
<sequence length="98" mass="10388">MRDGAVKQARAEALFAAIHARDGGRCVYCGVAVVRRGPGLHRTPNLATLDHVIPRSQGGPTRAENLVLACAACNNARGVEDAESFRARRGETHPPTSS</sequence>
<evidence type="ECO:0000259" key="1">
    <source>
        <dbReference type="SMART" id="SM00507"/>
    </source>
</evidence>
<dbReference type="GO" id="GO:0003676">
    <property type="term" value="F:nucleic acid binding"/>
    <property type="evidence" value="ECO:0007669"/>
    <property type="project" value="InterPro"/>
</dbReference>